<keyword evidence="2 3" id="KW-0663">Pyridoxal phosphate</keyword>
<comment type="function">
    <text evidence="3">Probably catalyzes the conversion of hercynylcysteine sulfoxide to ergothioneine.</text>
</comment>
<dbReference type="InterPro" id="IPR020578">
    <property type="entry name" value="Aminotrans_V_PyrdxlP_BS"/>
</dbReference>
<evidence type="ECO:0000256" key="4">
    <source>
        <dbReference type="RuleBase" id="RU004504"/>
    </source>
</evidence>
<evidence type="ECO:0000256" key="1">
    <source>
        <dbReference type="ARBA" id="ARBA00001933"/>
    </source>
</evidence>
<keyword evidence="7" id="KW-1185">Reference proteome</keyword>
<dbReference type="InterPro" id="IPR015424">
    <property type="entry name" value="PyrdxlP-dep_Trfase"/>
</dbReference>
<evidence type="ECO:0000313" key="6">
    <source>
        <dbReference type="EMBL" id="MEE2059690.1"/>
    </source>
</evidence>
<comment type="caution">
    <text evidence="6">The sequence shown here is derived from an EMBL/GenBank/DDBJ whole genome shotgun (WGS) entry which is preliminary data.</text>
</comment>
<dbReference type="GO" id="GO:0008483">
    <property type="term" value="F:transaminase activity"/>
    <property type="evidence" value="ECO:0007669"/>
    <property type="project" value="UniProtKB-KW"/>
</dbReference>
<keyword evidence="6" id="KW-0808">Transferase</keyword>
<sequence>MLDVQQARRDTPGCFERVFLDSAGSSLPPTPVVDTVVAHLLREAEVGGYAAANERLGDLAEVKASLGRLFGVDATSVALSDSASRAWTSFFYAVPLEPGDRILLSQAEYAANAVAALQRARATGASVEAIPSDDAGRIDVEALRELLDERVKLVSVVHAPTNGGLVNPVREVADAAHAVGALVLLDACQSVGQLPVSVPELDVDALSGTGRKWVRGPRGTGFLYVRPRLIPDLEPAMIDLHSATWTSPDTYELAPDASRFEMWETDVAARLGLGSAIDYLLDLGIDAVVEAIGYRAEHTRDGLERIPGVTVHDRGAPLDGHDRGAPLDGHDRGAPLSGIVSFTVDGVEPTAVRDALAAQAITVTVSSRSSTLLDMSQRKLDAVVRASPHYFVSPADVDRFLVAVRSLT</sequence>
<keyword evidence="6" id="KW-0032">Aminotransferase</keyword>
<protein>
    <recommendedName>
        <fullName evidence="3">Probable hercynylcysteine sulfoxide lyase</fullName>
        <ecNumber evidence="3">4.4.-.-</ecNumber>
    </recommendedName>
</protein>
<dbReference type="EMBL" id="JAUTXY010000009">
    <property type="protein sequence ID" value="MEE2059690.1"/>
    <property type="molecule type" value="Genomic_DNA"/>
</dbReference>
<name>A0ABU7LDQ3_9NOCA</name>
<dbReference type="InterPro" id="IPR000192">
    <property type="entry name" value="Aminotrans_V_dom"/>
</dbReference>
<dbReference type="RefSeq" id="WP_330134909.1">
    <property type="nucleotide sequence ID" value="NZ_JAUTXY010000009.1"/>
</dbReference>
<reference evidence="6 7" key="1">
    <citation type="submission" date="2023-07" db="EMBL/GenBank/DDBJ databases">
        <authorList>
            <person name="Girao M."/>
            <person name="Carvalho M.F."/>
        </authorList>
    </citation>
    <scope>NUCLEOTIDE SEQUENCE [LARGE SCALE GENOMIC DNA]</scope>
    <source>
        <strain evidence="6 7">YIM65754</strain>
    </source>
</reference>
<feature type="domain" description="Aminotransferase class V" evidence="5">
    <location>
        <begin position="18"/>
        <end position="400"/>
    </location>
</feature>
<dbReference type="SUPFAM" id="SSF53383">
    <property type="entry name" value="PLP-dependent transferases"/>
    <property type="match status" value="1"/>
</dbReference>
<dbReference type="InterPro" id="IPR015421">
    <property type="entry name" value="PyrdxlP-dep_Trfase_major"/>
</dbReference>
<evidence type="ECO:0000256" key="2">
    <source>
        <dbReference type="ARBA" id="ARBA00022898"/>
    </source>
</evidence>
<comment type="pathway">
    <text evidence="3">Amino-acid biosynthesis; ergothioneine biosynthesis.</text>
</comment>
<organism evidence="6 7">
    <name type="scientific">Rhodococcus artemisiae</name>
    <dbReference type="NCBI Taxonomy" id="714159"/>
    <lineage>
        <taxon>Bacteria</taxon>
        <taxon>Bacillati</taxon>
        <taxon>Actinomycetota</taxon>
        <taxon>Actinomycetes</taxon>
        <taxon>Mycobacteriales</taxon>
        <taxon>Nocardiaceae</taxon>
        <taxon>Rhodococcus</taxon>
    </lineage>
</organism>
<feature type="modified residue" description="N6-(pyridoxal phosphate)lysine" evidence="3">
    <location>
        <position position="212"/>
    </location>
</feature>
<dbReference type="PROSITE" id="PS00595">
    <property type="entry name" value="AA_TRANSFER_CLASS_5"/>
    <property type="match status" value="1"/>
</dbReference>
<comment type="cofactor">
    <cofactor evidence="1 3 4">
        <name>pyridoxal 5'-phosphate</name>
        <dbReference type="ChEBI" id="CHEBI:597326"/>
    </cofactor>
</comment>
<evidence type="ECO:0000256" key="3">
    <source>
        <dbReference type="HAMAP-Rule" id="MF_02038"/>
    </source>
</evidence>
<accession>A0ABU7LDQ3</accession>
<dbReference type="PANTHER" id="PTHR43586:SF24">
    <property type="entry name" value="BLR4730 PROTEIN"/>
    <property type="match status" value="1"/>
</dbReference>
<dbReference type="InterPro" id="IPR015422">
    <property type="entry name" value="PyrdxlP-dep_Trfase_small"/>
</dbReference>
<dbReference type="Pfam" id="PF00266">
    <property type="entry name" value="Aminotran_5"/>
    <property type="match status" value="1"/>
</dbReference>
<dbReference type="Proteomes" id="UP001336020">
    <property type="component" value="Unassembled WGS sequence"/>
</dbReference>
<evidence type="ECO:0000259" key="5">
    <source>
        <dbReference type="Pfam" id="PF00266"/>
    </source>
</evidence>
<dbReference type="InterPro" id="IPR027563">
    <property type="entry name" value="EgtE"/>
</dbReference>
<keyword evidence="3" id="KW-0456">Lyase</keyword>
<comment type="similarity">
    <text evidence="3">Belongs to the class-V pyridoxal-phosphate-dependent aminotransferase family. EgtE subfamily.</text>
</comment>
<dbReference type="HAMAP" id="MF_02038">
    <property type="entry name" value="EgtE"/>
    <property type="match status" value="1"/>
</dbReference>
<evidence type="ECO:0000313" key="7">
    <source>
        <dbReference type="Proteomes" id="UP001336020"/>
    </source>
</evidence>
<comment type="catalytic activity">
    <reaction evidence="3">
        <text>S-(hercyn-2-yl)-L-cysteine S-oxide + AH2 + H(+) = ergothioneine + pyruvate + A + NH4(+)</text>
        <dbReference type="Rhea" id="RHEA:42688"/>
        <dbReference type="ChEBI" id="CHEBI:13193"/>
        <dbReference type="ChEBI" id="CHEBI:15361"/>
        <dbReference type="ChEBI" id="CHEBI:15378"/>
        <dbReference type="ChEBI" id="CHEBI:17499"/>
        <dbReference type="ChEBI" id="CHEBI:28938"/>
        <dbReference type="ChEBI" id="CHEBI:82706"/>
        <dbReference type="ChEBI" id="CHEBI:134344"/>
    </reaction>
</comment>
<proteinExistence type="inferred from homology"/>
<dbReference type="EC" id="4.4.-.-" evidence="3"/>
<dbReference type="Gene3D" id="3.90.1150.10">
    <property type="entry name" value="Aspartate Aminotransferase, domain 1"/>
    <property type="match status" value="1"/>
</dbReference>
<dbReference type="Gene3D" id="3.40.640.10">
    <property type="entry name" value="Type I PLP-dependent aspartate aminotransferase-like (Major domain)"/>
    <property type="match status" value="1"/>
</dbReference>
<dbReference type="PANTHER" id="PTHR43586">
    <property type="entry name" value="CYSTEINE DESULFURASE"/>
    <property type="match status" value="1"/>
</dbReference>
<gene>
    <name evidence="3" type="primary">egtE</name>
    <name evidence="6" type="ORF">Q7514_19410</name>
</gene>